<organism evidence="1">
    <name type="scientific">Arundo donax</name>
    <name type="common">Giant reed</name>
    <name type="synonym">Donax arundinaceus</name>
    <dbReference type="NCBI Taxonomy" id="35708"/>
    <lineage>
        <taxon>Eukaryota</taxon>
        <taxon>Viridiplantae</taxon>
        <taxon>Streptophyta</taxon>
        <taxon>Embryophyta</taxon>
        <taxon>Tracheophyta</taxon>
        <taxon>Spermatophyta</taxon>
        <taxon>Magnoliopsida</taxon>
        <taxon>Liliopsida</taxon>
        <taxon>Poales</taxon>
        <taxon>Poaceae</taxon>
        <taxon>PACMAD clade</taxon>
        <taxon>Arundinoideae</taxon>
        <taxon>Arundineae</taxon>
        <taxon>Arundo</taxon>
    </lineage>
</organism>
<accession>A0A0A9HS94</accession>
<name>A0A0A9HS94_ARUDO</name>
<evidence type="ECO:0000313" key="1">
    <source>
        <dbReference type="EMBL" id="JAE37761.1"/>
    </source>
</evidence>
<protein>
    <submittedName>
        <fullName evidence="1">Uncharacterized protein</fullName>
    </submittedName>
</protein>
<dbReference type="EMBL" id="GBRH01160135">
    <property type="protein sequence ID" value="JAE37761.1"/>
    <property type="molecule type" value="Transcribed_RNA"/>
</dbReference>
<sequence>MLEDFFSSLGAKPSAFVILPK</sequence>
<dbReference type="AlphaFoldDB" id="A0A0A9HS94"/>
<reference evidence="1" key="1">
    <citation type="submission" date="2014-09" db="EMBL/GenBank/DDBJ databases">
        <authorList>
            <person name="Magalhaes I.L.F."/>
            <person name="Oliveira U."/>
            <person name="Santos F.R."/>
            <person name="Vidigal T.H.D.A."/>
            <person name="Brescovit A.D."/>
            <person name="Santos A.J."/>
        </authorList>
    </citation>
    <scope>NUCLEOTIDE SEQUENCE</scope>
    <source>
        <tissue evidence="1">Shoot tissue taken approximately 20 cm above the soil surface</tissue>
    </source>
</reference>
<proteinExistence type="predicted"/>
<reference evidence="1" key="2">
    <citation type="journal article" date="2015" name="Data Brief">
        <title>Shoot transcriptome of the giant reed, Arundo donax.</title>
        <authorList>
            <person name="Barrero R.A."/>
            <person name="Guerrero F.D."/>
            <person name="Moolhuijzen P."/>
            <person name="Goolsby J.A."/>
            <person name="Tidwell J."/>
            <person name="Bellgard S.E."/>
            <person name="Bellgard M.I."/>
        </authorList>
    </citation>
    <scope>NUCLEOTIDE SEQUENCE</scope>
    <source>
        <tissue evidence="1">Shoot tissue taken approximately 20 cm above the soil surface</tissue>
    </source>
</reference>